<feature type="compositionally biased region" description="Basic and acidic residues" evidence="1">
    <location>
        <begin position="8"/>
        <end position="30"/>
    </location>
</feature>
<evidence type="ECO:0000256" key="1">
    <source>
        <dbReference type="SAM" id="MobiDB-lite"/>
    </source>
</evidence>
<evidence type="ECO:0000313" key="2">
    <source>
        <dbReference type="EMBL" id="JAE15597.1"/>
    </source>
</evidence>
<reference evidence="2" key="2">
    <citation type="journal article" date="2015" name="Data Brief">
        <title>Shoot transcriptome of the giant reed, Arundo donax.</title>
        <authorList>
            <person name="Barrero R.A."/>
            <person name="Guerrero F.D."/>
            <person name="Moolhuijzen P."/>
            <person name="Goolsby J.A."/>
            <person name="Tidwell J."/>
            <person name="Bellgard S.E."/>
            <person name="Bellgard M.I."/>
        </authorList>
    </citation>
    <scope>NUCLEOTIDE SEQUENCE</scope>
    <source>
        <tissue evidence="2">Shoot tissue taken approximately 20 cm above the soil surface</tissue>
    </source>
</reference>
<dbReference type="AlphaFoldDB" id="A0A0A9FTN8"/>
<feature type="region of interest" description="Disordered" evidence="1">
    <location>
        <begin position="1"/>
        <end position="41"/>
    </location>
</feature>
<sequence length="41" mass="4665">MTLYKAWHSPDQRRTSHDIASRDGRGDCHDPIQGMTLPRSA</sequence>
<accession>A0A0A9FTN8</accession>
<organism evidence="2">
    <name type="scientific">Arundo donax</name>
    <name type="common">Giant reed</name>
    <name type="synonym">Donax arundinaceus</name>
    <dbReference type="NCBI Taxonomy" id="35708"/>
    <lineage>
        <taxon>Eukaryota</taxon>
        <taxon>Viridiplantae</taxon>
        <taxon>Streptophyta</taxon>
        <taxon>Embryophyta</taxon>
        <taxon>Tracheophyta</taxon>
        <taxon>Spermatophyta</taxon>
        <taxon>Magnoliopsida</taxon>
        <taxon>Liliopsida</taxon>
        <taxon>Poales</taxon>
        <taxon>Poaceae</taxon>
        <taxon>PACMAD clade</taxon>
        <taxon>Arundinoideae</taxon>
        <taxon>Arundineae</taxon>
        <taxon>Arundo</taxon>
    </lineage>
</organism>
<name>A0A0A9FTN8_ARUDO</name>
<dbReference type="EMBL" id="GBRH01182299">
    <property type="protein sequence ID" value="JAE15597.1"/>
    <property type="molecule type" value="Transcribed_RNA"/>
</dbReference>
<protein>
    <submittedName>
        <fullName evidence="2">Uncharacterized protein</fullName>
    </submittedName>
</protein>
<reference evidence="2" key="1">
    <citation type="submission" date="2014-09" db="EMBL/GenBank/DDBJ databases">
        <authorList>
            <person name="Magalhaes I.L.F."/>
            <person name="Oliveira U."/>
            <person name="Santos F.R."/>
            <person name="Vidigal T.H.D.A."/>
            <person name="Brescovit A.D."/>
            <person name="Santos A.J."/>
        </authorList>
    </citation>
    <scope>NUCLEOTIDE SEQUENCE</scope>
    <source>
        <tissue evidence="2">Shoot tissue taken approximately 20 cm above the soil surface</tissue>
    </source>
</reference>
<proteinExistence type="predicted"/>